<evidence type="ECO:0000256" key="1">
    <source>
        <dbReference type="SAM" id="MobiDB-lite"/>
    </source>
</evidence>
<accession>A0A367KEE1</accession>
<keyword evidence="3" id="KW-1185">Reference proteome</keyword>
<dbReference type="Proteomes" id="UP000253551">
    <property type="component" value="Unassembled WGS sequence"/>
</dbReference>
<organism evidence="2 3">
    <name type="scientific">Rhizopus stolonifer</name>
    <name type="common">Rhizopus nigricans</name>
    <dbReference type="NCBI Taxonomy" id="4846"/>
    <lineage>
        <taxon>Eukaryota</taxon>
        <taxon>Fungi</taxon>
        <taxon>Fungi incertae sedis</taxon>
        <taxon>Mucoromycota</taxon>
        <taxon>Mucoromycotina</taxon>
        <taxon>Mucoromycetes</taxon>
        <taxon>Mucorales</taxon>
        <taxon>Mucorineae</taxon>
        <taxon>Rhizopodaceae</taxon>
        <taxon>Rhizopus</taxon>
    </lineage>
</organism>
<dbReference type="OrthoDB" id="2239932at2759"/>
<reference evidence="2 3" key="1">
    <citation type="journal article" date="2018" name="G3 (Bethesda)">
        <title>Phylogenetic and Phylogenomic Definition of Rhizopus Species.</title>
        <authorList>
            <person name="Gryganskyi A.P."/>
            <person name="Golan J."/>
            <person name="Dolatabadi S."/>
            <person name="Mondo S."/>
            <person name="Robb S."/>
            <person name="Idnurm A."/>
            <person name="Muszewska A."/>
            <person name="Steczkiewicz K."/>
            <person name="Masonjones S."/>
            <person name="Liao H.L."/>
            <person name="Gajdeczka M.T."/>
            <person name="Anike F."/>
            <person name="Vuek A."/>
            <person name="Anishchenko I.M."/>
            <person name="Voigt K."/>
            <person name="de Hoog G.S."/>
            <person name="Smith M.E."/>
            <person name="Heitman J."/>
            <person name="Vilgalys R."/>
            <person name="Stajich J.E."/>
        </authorList>
    </citation>
    <scope>NUCLEOTIDE SEQUENCE [LARGE SCALE GENOMIC DNA]</scope>
    <source>
        <strain evidence="2 3">LSU 92-RS-03</strain>
    </source>
</reference>
<feature type="compositionally biased region" description="Basic and acidic residues" evidence="1">
    <location>
        <begin position="245"/>
        <end position="263"/>
    </location>
</feature>
<sequence length="263" mass="31252">MQRSLEGLTKITEQLNIKTTLEQQPPALLDLKPLEQEKLSLEMELKKNKELLEQERDRQQRLEKEKEALARKLEVSEAKQRQDNKWQQQIKQLEQQYAQLTEKNQSLVATIEQLEEHAQKEVQRKEQHELLLRENAEELKATTEGILERDQKIEELQENLKYVQQILEEKDELLEKCVTKAQLDSEQYDRLQDRLEQLEAENIELKQRLKKNIASPIEQEETEGMEQLKQELATCQQQLLQKTSQNKELESAMERANDHYTTK</sequence>
<name>A0A367KEE1_RHIST</name>
<comment type="caution">
    <text evidence="2">The sequence shown here is derived from an EMBL/GenBank/DDBJ whole genome shotgun (WGS) entry which is preliminary data.</text>
</comment>
<dbReference type="STRING" id="4846.A0A367KEE1"/>
<proteinExistence type="predicted"/>
<evidence type="ECO:0000313" key="3">
    <source>
        <dbReference type="Proteomes" id="UP000253551"/>
    </source>
</evidence>
<dbReference type="EMBL" id="PJQM01001822">
    <property type="protein sequence ID" value="RCI00603.1"/>
    <property type="molecule type" value="Genomic_DNA"/>
</dbReference>
<feature type="region of interest" description="Disordered" evidence="1">
    <location>
        <begin position="244"/>
        <end position="263"/>
    </location>
</feature>
<gene>
    <name evidence="2" type="ORF">CU098_011431</name>
</gene>
<evidence type="ECO:0000313" key="2">
    <source>
        <dbReference type="EMBL" id="RCI00603.1"/>
    </source>
</evidence>
<protein>
    <submittedName>
        <fullName evidence="2">Uncharacterized protein</fullName>
    </submittedName>
</protein>
<dbReference type="AlphaFoldDB" id="A0A367KEE1"/>